<name>A0A3A8AYZ1_9RHOB</name>
<comment type="similarity">
    <text evidence="2">Belongs to the autoinducer-2 exporter (AI-2E) (TC 2.A.86) family.</text>
</comment>
<dbReference type="GO" id="GO:0016020">
    <property type="term" value="C:membrane"/>
    <property type="evidence" value="ECO:0007669"/>
    <property type="project" value="UniProtKB-SubCell"/>
</dbReference>
<proteinExistence type="inferred from homology"/>
<feature type="transmembrane region" description="Helical" evidence="6">
    <location>
        <begin position="130"/>
        <end position="152"/>
    </location>
</feature>
<evidence type="ECO:0000313" key="8">
    <source>
        <dbReference type="Proteomes" id="UP000281128"/>
    </source>
</evidence>
<evidence type="ECO:0000256" key="4">
    <source>
        <dbReference type="ARBA" id="ARBA00022989"/>
    </source>
</evidence>
<dbReference type="AlphaFoldDB" id="A0A3A8AYZ1"/>
<feature type="transmembrane region" description="Helical" evidence="6">
    <location>
        <begin position="182"/>
        <end position="203"/>
    </location>
</feature>
<feature type="transmembrane region" description="Helical" evidence="6">
    <location>
        <begin position="6"/>
        <end position="24"/>
    </location>
</feature>
<keyword evidence="8" id="KW-1185">Reference proteome</keyword>
<comment type="caution">
    <text evidence="7">The sequence shown here is derived from an EMBL/GenBank/DDBJ whole genome shotgun (WGS) entry which is preliminary data.</text>
</comment>
<gene>
    <name evidence="7" type="ORF">D6850_05385</name>
</gene>
<feature type="transmembrane region" description="Helical" evidence="6">
    <location>
        <begin position="36"/>
        <end position="58"/>
    </location>
</feature>
<protein>
    <submittedName>
        <fullName evidence="7">AI-2E family transporter</fullName>
    </submittedName>
</protein>
<dbReference type="Proteomes" id="UP000281128">
    <property type="component" value="Unassembled WGS sequence"/>
</dbReference>
<accession>A0A3A8AYZ1</accession>
<evidence type="ECO:0000256" key="3">
    <source>
        <dbReference type="ARBA" id="ARBA00022692"/>
    </source>
</evidence>
<dbReference type="PANTHER" id="PTHR21716">
    <property type="entry name" value="TRANSMEMBRANE PROTEIN"/>
    <property type="match status" value="1"/>
</dbReference>
<feature type="transmembrane region" description="Helical" evidence="6">
    <location>
        <begin position="281"/>
        <end position="311"/>
    </location>
</feature>
<keyword evidence="3 6" id="KW-0812">Transmembrane</keyword>
<evidence type="ECO:0000256" key="5">
    <source>
        <dbReference type="ARBA" id="ARBA00023136"/>
    </source>
</evidence>
<dbReference type="EMBL" id="RAPE01000001">
    <property type="protein sequence ID" value="RKF17287.1"/>
    <property type="molecule type" value="Genomic_DNA"/>
</dbReference>
<comment type="subcellular location">
    <subcellularLocation>
        <location evidence="1">Membrane</location>
        <topology evidence="1">Multi-pass membrane protein</topology>
    </subcellularLocation>
</comment>
<dbReference type="Pfam" id="PF01594">
    <property type="entry name" value="AI-2E_transport"/>
    <property type="match status" value="1"/>
</dbReference>
<evidence type="ECO:0000313" key="7">
    <source>
        <dbReference type="EMBL" id="RKF17287.1"/>
    </source>
</evidence>
<evidence type="ECO:0000256" key="6">
    <source>
        <dbReference type="SAM" id="Phobius"/>
    </source>
</evidence>
<dbReference type="PANTHER" id="PTHR21716:SF16">
    <property type="entry name" value="BLL1467 PROTEIN"/>
    <property type="match status" value="1"/>
</dbReference>
<keyword evidence="4 6" id="KW-1133">Transmembrane helix</keyword>
<dbReference type="OrthoDB" id="9799225at2"/>
<evidence type="ECO:0000256" key="2">
    <source>
        <dbReference type="ARBA" id="ARBA00009773"/>
    </source>
</evidence>
<sequence>MVWASSFLIPITAAILSYLVFSRPRRWLARRGLPDMLIATIFTSFLFVLLGVAIIWFAEPVVNFIDELPELARDFQQELASEGGPLAALNEAATAIGDAVEGETEKKPLKVEVVSDKSTTSTILTMAPSVLGQVVFAIFLTFFLIGSGDFFARRTVESIARLRDKRRAVEVIHTIEERLGRYLGGIAVINAGLGLSIGTAMWFWGLSNYIGLGVMGFVLNFVPFLGAVAGAAISGFIAYVTLGDGWIAFGAAATYMALTSIEGQVVTPLLISRRMELNTPILFLVVAFFAYIWSVIGMVVAVPILIVAKIICDEVEGLQRLGYFLGDAEGSGAAEIDESG</sequence>
<reference evidence="7 8" key="1">
    <citation type="submission" date="2018-09" db="EMBL/GenBank/DDBJ databases">
        <title>Roseovarius spongiae sp. nov., isolated from a marine sponge.</title>
        <authorList>
            <person name="Zhuang L."/>
            <person name="Luo L."/>
        </authorList>
    </citation>
    <scope>NUCLEOTIDE SEQUENCE [LARGE SCALE GENOMIC DNA]</scope>
    <source>
        <strain evidence="7 8">HN-E21</strain>
    </source>
</reference>
<keyword evidence="5 6" id="KW-0472">Membrane</keyword>
<feature type="transmembrane region" description="Helical" evidence="6">
    <location>
        <begin position="209"/>
        <end position="229"/>
    </location>
</feature>
<dbReference type="InterPro" id="IPR002549">
    <property type="entry name" value="AI-2E-like"/>
</dbReference>
<feature type="transmembrane region" description="Helical" evidence="6">
    <location>
        <begin position="236"/>
        <end position="261"/>
    </location>
</feature>
<dbReference type="GO" id="GO:0055085">
    <property type="term" value="P:transmembrane transport"/>
    <property type="evidence" value="ECO:0007669"/>
    <property type="project" value="TreeGrafter"/>
</dbReference>
<evidence type="ECO:0000256" key="1">
    <source>
        <dbReference type="ARBA" id="ARBA00004141"/>
    </source>
</evidence>
<organism evidence="7 8">
    <name type="scientific">Roseovarius spongiae</name>
    <dbReference type="NCBI Taxonomy" id="2320272"/>
    <lineage>
        <taxon>Bacteria</taxon>
        <taxon>Pseudomonadati</taxon>
        <taxon>Pseudomonadota</taxon>
        <taxon>Alphaproteobacteria</taxon>
        <taxon>Rhodobacterales</taxon>
        <taxon>Roseobacteraceae</taxon>
        <taxon>Roseovarius</taxon>
    </lineage>
</organism>